<evidence type="ECO:0000313" key="2">
    <source>
        <dbReference type="EMBL" id="VVC91925.1"/>
    </source>
</evidence>
<feature type="compositionally biased region" description="Basic residues" evidence="1">
    <location>
        <begin position="133"/>
        <end position="149"/>
    </location>
</feature>
<name>A0A5E4Q4G0_9NEOP</name>
<feature type="region of interest" description="Disordered" evidence="1">
    <location>
        <begin position="41"/>
        <end position="173"/>
    </location>
</feature>
<reference evidence="2 3" key="1">
    <citation type="submission" date="2017-07" db="EMBL/GenBank/DDBJ databases">
        <authorList>
            <person name="Talla V."/>
            <person name="Backstrom N."/>
        </authorList>
    </citation>
    <scope>NUCLEOTIDE SEQUENCE [LARGE SCALE GENOMIC DNA]</scope>
</reference>
<sequence length="173" mass="18223">QLPATDALPAGEGRDLVSDHICGPVGRGQLPAGEGRDLVSYVGYTPQPRNSYGRGAWRGRGARGRGGPAGRGAGRPRRARRSPGAPVRATTLTVNGKTVRPDEMNLQLDEGSAHEDNAAFDNDVEGSQQQKGKSGKGVKKNMGKGKKKSSKPDAQQSVESNGPLEKNKVMLTL</sequence>
<evidence type="ECO:0000256" key="1">
    <source>
        <dbReference type="SAM" id="MobiDB-lite"/>
    </source>
</evidence>
<dbReference type="AlphaFoldDB" id="A0A5E4Q4G0"/>
<keyword evidence="3" id="KW-1185">Reference proteome</keyword>
<feature type="non-terminal residue" evidence="2">
    <location>
        <position position="1"/>
    </location>
</feature>
<accession>A0A5E4Q4G0</accession>
<gene>
    <name evidence="2" type="ORF">LSINAPIS_LOCUS4480</name>
</gene>
<evidence type="ECO:0000313" key="3">
    <source>
        <dbReference type="Proteomes" id="UP000324832"/>
    </source>
</evidence>
<feature type="compositionally biased region" description="Gly residues" evidence="1">
    <location>
        <begin position="64"/>
        <end position="73"/>
    </location>
</feature>
<dbReference type="EMBL" id="FZQP02001146">
    <property type="protein sequence ID" value="VVC91925.1"/>
    <property type="molecule type" value="Genomic_DNA"/>
</dbReference>
<protein>
    <submittedName>
        <fullName evidence="2">Uncharacterized protein</fullName>
    </submittedName>
</protein>
<organism evidence="2 3">
    <name type="scientific">Leptidea sinapis</name>
    <dbReference type="NCBI Taxonomy" id="189913"/>
    <lineage>
        <taxon>Eukaryota</taxon>
        <taxon>Metazoa</taxon>
        <taxon>Ecdysozoa</taxon>
        <taxon>Arthropoda</taxon>
        <taxon>Hexapoda</taxon>
        <taxon>Insecta</taxon>
        <taxon>Pterygota</taxon>
        <taxon>Neoptera</taxon>
        <taxon>Endopterygota</taxon>
        <taxon>Lepidoptera</taxon>
        <taxon>Glossata</taxon>
        <taxon>Ditrysia</taxon>
        <taxon>Papilionoidea</taxon>
        <taxon>Pieridae</taxon>
        <taxon>Dismorphiinae</taxon>
        <taxon>Leptidea</taxon>
    </lineage>
</organism>
<proteinExistence type="predicted"/>
<dbReference type="Proteomes" id="UP000324832">
    <property type="component" value="Unassembled WGS sequence"/>
</dbReference>